<gene>
    <name evidence="1" type="ORF">C7999DRAFT_17493</name>
</gene>
<reference evidence="1" key="2">
    <citation type="submission" date="2023-05" db="EMBL/GenBank/DDBJ databases">
        <authorList>
            <consortium name="Lawrence Berkeley National Laboratory"/>
            <person name="Steindorff A."/>
            <person name="Hensen N."/>
            <person name="Bonometti L."/>
            <person name="Westerberg I."/>
            <person name="Brannstrom I.O."/>
            <person name="Guillou S."/>
            <person name="Cros-Aarteil S."/>
            <person name="Calhoun S."/>
            <person name="Haridas S."/>
            <person name="Kuo A."/>
            <person name="Mondo S."/>
            <person name="Pangilinan J."/>
            <person name="Riley R."/>
            <person name="Labutti K."/>
            <person name="Andreopoulos B."/>
            <person name="Lipzen A."/>
            <person name="Chen C."/>
            <person name="Yanf M."/>
            <person name="Daum C."/>
            <person name="Ng V."/>
            <person name="Clum A."/>
            <person name="Ohm R."/>
            <person name="Martin F."/>
            <person name="Silar P."/>
            <person name="Natvig D."/>
            <person name="Lalanne C."/>
            <person name="Gautier V."/>
            <person name="Ament-Velasquez S.L."/>
            <person name="Kruys A."/>
            <person name="Hutchinson M.I."/>
            <person name="Powell A.J."/>
            <person name="Barry K."/>
            <person name="Miller A.N."/>
            <person name="Grigoriev I.V."/>
            <person name="Debuchy R."/>
            <person name="Gladieux P."/>
            <person name="Thoren M.H."/>
            <person name="Johannesson H."/>
        </authorList>
    </citation>
    <scope>NUCLEOTIDE SEQUENCE</scope>
    <source>
        <strain evidence="1">CBS 359.72</strain>
    </source>
</reference>
<sequence>QAIMDDSDFDVAVESLHSAGFRDAPWPYFFLEDPETTEDEDIRERQREVALQFKSLDEHSIRFQFPLGSGIKLRAVLVPSSYANLSFRDRLRSLVILSYRTRSGSLAITATLPMPQVFLSHLVA</sequence>
<evidence type="ECO:0000313" key="1">
    <source>
        <dbReference type="EMBL" id="KAK4244221.1"/>
    </source>
</evidence>
<feature type="non-terminal residue" evidence="1">
    <location>
        <position position="1"/>
    </location>
</feature>
<proteinExistence type="predicted"/>
<accession>A0AAN7CLB7</accession>
<comment type="caution">
    <text evidence="1">The sequence shown here is derived from an EMBL/GenBank/DDBJ whole genome shotgun (WGS) entry which is preliminary data.</text>
</comment>
<evidence type="ECO:0000313" key="2">
    <source>
        <dbReference type="Proteomes" id="UP001303647"/>
    </source>
</evidence>
<name>A0AAN7CLB7_9PEZI</name>
<dbReference type="AlphaFoldDB" id="A0AAN7CLB7"/>
<dbReference type="EMBL" id="MU857750">
    <property type="protein sequence ID" value="KAK4244221.1"/>
    <property type="molecule type" value="Genomic_DNA"/>
</dbReference>
<keyword evidence="2" id="KW-1185">Reference proteome</keyword>
<reference evidence="1" key="1">
    <citation type="journal article" date="2023" name="Mol. Phylogenet. Evol.">
        <title>Genome-scale phylogeny and comparative genomics of the fungal order Sordariales.</title>
        <authorList>
            <person name="Hensen N."/>
            <person name="Bonometti L."/>
            <person name="Westerberg I."/>
            <person name="Brannstrom I.O."/>
            <person name="Guillou S."/>
            <person name="Cros-Aarteil S."/>
            <person name="Calhoun S."/>
            <person name="Haridas S."/>
            <person name="Kuo A."/>
            <person name="Mondo S."/>
            <person name="Pangilinan J."/>
            <person name="Riley R."/>
            <person name="LaButti K."/>
            <person name="Andreopoulos B."/>
            <person name="Lipzen A."/>
            <person name="Chen C."/>
            <person name="Yan M."/>
            <person name="Daum C."/>
            <person name="Ng V."/>
            <person name="Clum A."/>
            <person name="Steindorff A."/>
            <person name="Ohm R.A."/>
            <person name="Martin F."/>
            <person name="Silar P."/>
            <person name="Natvig D.O."/>
            <person name="Lalanne C."/>
            <person name="Gautier V."/>
            <person name="Ament-Velasquez S.L."/>
            <person name="Kruys A."/>
            <person name="Hutchinson M.I."/>
            <person name="Powell A.J."/>
            <person name="Barry K."/>
            <person name="Miller A.N."/>
            <person name="Grigoriev I.V."/>
            <person name="Debuchy R."/>
            <person name="Gladieux P."/>
            <person name="Hiltunen Thoren M."/>
            <person name="Johannesson H."/>
        </authorList>
    </citation>
    <scope>NUCLEOTIDE SEQUENCE</scope>
    <source>
        <strain evidence="1">CBS 359.72</strain>
    </source>
</reference>
<protein>
    <submittedName>
        <fullName evidence="1">Uncharacterized protein</fullName>
    </submittedName>
</protein>
<dbReference type="Proteomes" id="UP001303647">
    <property type="component" value="Unassembled WGS sequence"/>
</dbReference>
<organism evidence="1 2">
    <name type="scientific">Corynascus novoguineensis</name>
    <dbReference type="NCBI Taxonomy" id="1126955"/>
    <lineage>
        <taxon>Eukaryota</taxon>
        <taxon>Fungi</taxon>
        <taxon>Dikarya</taxon>
        <taxon>Ascomycota</taxon>
        <taxon>Pezizomycotina</taxon>
        <taxon>Sordariomycetes</taxon>
        <taxon>Sordariomycetidae</taxon>
        <taxon>Sordariales</taxon>
        <taxon>Chaetomiaceae</taxon>
        <taxon>Corynascus</taxon>
    </lineage>
</organism>